<comment type="similarity">
    <text evidence="2">Belongs to the eukaryotic/archaeal RNase P protein component 3 family.</text>
</comment>
<dbReference type="PANTHER" id="PTHR13031:SF0">
    <property type="entry name" value="RIBONUCLEASE P PROTEIN SUBUNIT P30"/>
    <property type="match status" value="1"/>
</dbReference>
<organism evidence="4 5">
    <name type="scientific">Yarrowia lipolytica</name>
    <name type="common">Candida lipolytica</name>
    <dbReference type="NCBI Taxonomy" id="4952"/>
    <lineage>
        <taxon>Eukaryota</taxon>
        <taxon>Fungi</taxon>
        <taxon>Dikarya</taxon>
        <taxon>Ascomycota</taxon>
        <taxon>Saccharomycotina</taxon>
        <taxon>Dipodascomycetes</taxon>
        <taxon>Dipodascales</taxon>
        <taxon>Dipodascales incertae sedis</taxon>
        <taxon>Yarrowia</taxon>
    </lineage>
</organism>
<dbReference type="KEGG" id="yli:2912383"/>
<name>A0A1D8NK61_YARLL</name>
<evidence type="ECO:0000313" key="4">
    <source>
        <dbReference type="EMBL" id="AOW05999.1"/>
    </source>
</evidence>
<evidence type="ECO:0000256" key="1">
    <source>
        <dbReference type="ARBA" id="ARBA00004123"/>
    </source>
</evidence>
<proteinExistence type="inferred from homology"/>
<dbReference type="SUPFAM" id="SSF89550">
    <property type="entry name" value="PHP domain-like"/>
    <property type="match status" value="1"/>
</dbReference>
<dbReference type="GO" id="GO:0005655">
    <property type="term" value="C:nucleolar ribonuclease P complex"/>
    <property type="evidence" value="ECO:0007669"/>
    <property type="project" value="TreeGrafter"/>
</dbReference>
<dbReference type="GeneID" id="2912383"/>
<dbReference type="PANTHER" id="PTHR13031">
    <property type="entry name" value="RIBONUCLEASE P SUBUNIT P30"/>
    <property type="match status" value="1"/>
</dbReference>
<dbReference type="VEuPathDB" id="FungiDB:YALI1_E31529g"/>
<evidence type="ECO:0000256" key="3">
    <source>
        <dbReference type="ARBA" id="ARBA00022694"/>
    </source>
</evidence>
<reference evidence="4 5" key="1">
    <citation type="journal article" date="2016" name="PLoS ONE">
        <title>Sequence Assembly of Yarrowia lipolytica Strain W29/CLIB89 Shows Transposable Element Diversity.</title>
        <authorList>
            <person name="Magnan C."/>
            <person name="Yu J."/>
            <person name="Chang I."/>
            <person name="Jahn E."/>
            <person name="Kanomata Y."/>
            <person name="Wu J."/>
            <person name="Zeller M."/>
            <person name="Oakes M."/>
            <person name="Baldi P."/>
            <person name="Sandmeyer S."/>
        </authorList>
    </citation>
    <scope>NUCLEOTIDE SEQUENCE [LARGE SCALE GENOMIC DNA]</scope>
    <source>
        <strain evidence="5">CLIB89(W29)</strain>
    </source>
</reference>
<dbReference type="VEuPathDB" id="FungiDB:YALI0_E26587g"/>
<dbReference type="GO" id="GO:0008033">
    <property type="term" value="P:tRNA processing"/>
    <property type="evidence" value="ECO:0007669"/>
    <property type="project" value="UniProtKB-KW"/>
</dbReference>
<evidence type="ECO:0000256" key="2">
    <source>
        <dbReference type="ARBA" id="ARBA00007331"/>
    </source>
</evidence>
<dbReference type="GO" id="GO:0003723">
    <property type="term" value="F:RNA binding"/>
    <property type="evidence" value="ECO:0007669"/>
    <property type="project" value="TreeGrafter"/>
</dbReference>
<dbReference type="RefSeq" id="XP_504431.3">
    <property type="nucleotide sequence ID" value="XM_504431.3"/>
</dbReference>
<keyword evidence="3" id="KW-0819">tRNA processing</keyword>
<gene>
    <name evidence="4" type="ORF">YALI1_E31529g</name>
</gene>
<comment type="subcellular location">
    <subcellularLocation>
        <location evidence="1">Nucleus</location>
    </subcellularLocation>
</comment>
<dbReference type="InterPro" id="IPR002738">
    <property type="entry name" value="RNase_P_p30"/>
</dbReference>
<accession>A0A1D8NK61</accession>
<dbReference type="EMBL" id="CP017557">
    <property type="protein sequence ID" value="AOW05999.1"/>
    <property type="molecule type" value="Genomic_DNA"/>
</dbReference>
<evidence type="ECO:0000313" key="5">
    <source>
        <dbReference type="Proteomes" id="UP000182444"/>
    </source>
</evidence>
<dbReference type="eggNOG" id="KOG2363">
    <property type="taxonomic scope" value="Eukaryota"/>
</dbReference>
<dbReference type="InterPro" id="IPR016195">
    <property type="entry name" value="Pol/histidinol_Pase-like"/>
</dbReference>
<dbReference type="AlphaFoldDB" id="A0A1D8NK61"/>
<sequence>MTFKHLMLHLPCTQNLVCNILNISLSTFHYPQVQPEMIDLNIPWPVSGPNAASPSDRAKISSAKASILFLQELGYKAVALNCIYQGKIPATLKCPVPDEIHKEFPDIRIYTRVTIVAEDLNHSFNLPNLYQQFDIVAIRPMSEKMLQAACTNLDVDIVSMDMTRRLPCIPKHKTIGAATERGVKIEVVYAPGLSSDPLARKTSIANNSLVVRAARCRGLVISSESLSSLSLRGPFDIMNLSYIWGLNSARAREAVSKNPEAVIRNGLLRKKSYKQVVIAEPEEVREPLRKKQKV</sequence>
<protein>
    <submittedName>
        <fullName evidence="4">Uncharacterized protein</fullName>
    </submittedName>
</protein>
<dbReference type="Proteomes" id="UP000182444">
    <property type="component" value="Chromosome 1E"/>
</dbReference>
<dbReference type="Pfam" id="PF01876">
    <property type="entry name" value="RNase_P_p30"/>
    <property type="match status" value="1"/>
</dbReference>
<dbReference type="Gene3D" id="3.20.20.140">
    <property type="entry name" value="Metal-dependent hydrolases"/>
    <property type="match status" value="1"/>
</dbReference>